<dbReference type="OrthoDB" id="7489217at2759"/>
<evidence type="ECO:0000313" key="2">
    <source>
        <dbReference type="EMBL" id="CAG4972824.1"/>
    </source>
</evidence>
<protein>
    <submittedName>
        <fullName evidence="2">(apollo) hypothetical protein</fullName>
    </submittedName>
</protein>
<evidence type="ECO:0000256" key="1">
    <source>
        <dbReference type="SAM" id="MobiDB-lite"/>
    </source>
</evidence>
<organism evidence="2 3">
    <name type="scientific">Parnassius apollo</name>
    <name type="common">Apollo butterfly</name>
    <name type="synonym">Papilio apollo</name>
    <dbReference type="NCBI Taxonomy" id="110799"/>
    <lineage>
        <taxon>Eukaryota</taxon>
        <taxon>Metazoa</taxon>
        <taxon>Ecdysozoa</taxon>
        <taxon>Arthropoda</taxon>
        <taxon>Hexapoda</taxon>
        <taxon>Insecta</taxon>
        <taxon>Pterygota</taxon>
        <taxon>Neoptera</taxon>
        <taxon>Endopterygota</taxon>
        <taxon>Lepidoptera</taxon>
        <taxon>Glossata</taxon>
        <taxon>Ditrysia</taxon>
        <taxon>Papilionoidea</taxon>
        <taxon>Papilionidae</taxon>
        <taxon>Parnassiinae</taxon>
        <taxon>Parnassini</taxon>
        <taxon>Parnassius</taxon>
        <taxon>Parnassius</taxon>
    </lineage>
</organism>
<reference evidence="2" key="1">
    <citation type="submission" date="2021-04" db="EMBL/GenBank/DDBJ databases">
        <authorList>
            <person name="Tunstrom K."/>
        </authorList>
    </citation>
    <scope>NUCLEOTIDE SEQUENCE</scope>
</reference>
<dbReference type="AlphaFoldDB" id="A0A8S3WPD3"/>
<evidence type="ECO:0000313" key="3">
    <source>
        <dbReference type="Proteomes" id="UP000691718"/>
    </source>
</evidence>
<sequence length="119" mass="13884">MLLPDQTYERFERLKRPEQAYERFERQEQAYERFERPEPQLAALLRAHRVRPDFFCTYRSQPSRSSAADAETAAETSVAAKGGRRRRVRRTSGQVTNQSVTAIRLLDNLEGVLLIDNDR</sequence>
<keyword evidence="3" id="KW-1185">Reference proteome</keyword>
<accession>A0A8S3WPD3</accession>
<feature type="region of interest" description="Disordered" evidence="1">
    <location>
        <begin position="61"/>
        <end position="95"/>
    </location>
</feature>
<proteinExistence type="predicted"/>
<comment type="caution">
    <text evidence="2">The sequence shown here is derived from an EMBL/GenBank/DDBJ whole genome shotgun (WGS) entry which is preliminary data.</text>
</comment>
<dbReference type="EMBL" id="CAJQZP010000620">
    <property type="protein sequence ID" value="CAG4972824.1"/>
    <property type="molecule type" value="Genomic_DNA"/>
</dbReference>
<dbReference type="Proteomes" id="UP000691718">
    <property type="component" value="Unassembled WGS sequence"/>
</dbReference>
<name>A0A8S3WPD3_PARAO</name>
<feature type="compositionally biased region" description="Low complexity" evidence="1">
    <location>
        <begin position="63"/>
        <end position="80"/>
    </location>
</feature>
<gene>
    <name evidence="2" type="ORF">PAPOLLO_LOCUS8661</name>
</gene>